<feature type="transmembrane region" description="Helical" evidence="1">
    <location>
        <begin position="873"/>
        <end position="893"/>
    </location>
</feature>
<dbReference type="Gene3D" id="3.30.70.1440">
    <property type="entry name" value="Multidrug efflux transporter AcrB pore domain"/>
    <property type="match status" value="1"/>
</dbReference>
<keyword evidence="3" id="KW-1185">Reference proteome</keyword>
<feature type="transmembrane region" description="Helical" evidence="1">
    <location>
        <begin position="384"/>
        <end position="408"/>
    </location>
</feature>
<reference evidence="2 3" key="1">
    <citation type="submission" date="2017-06" db="EMBL/GenBank/DDBJ databases">
        <title>Draft genome sequence of anaerobic fermentative bacterium Anaeromicrobium sediminis DY2726D isolated from West Pacific Ocean sediments.</title>
        <authorList>
            <person name="Zeng X."/>
        </authorList>
    </citation>
    <scope>NUCLEOTIDE SEQUENCE [LARGE SCALE GENOMIC DNA]</scope>
    <source>
        <strain evidence="2 3">DY2726D</strain>
    </source>
</reference>
<feature type="transmembrane region" description="Helical" evidence="1">
    <location>
        <begin position="899"/>
        <end position="923"/>
    </location>
</feature>
<organism evidence="2 3">
    <name type="scientific">Anaeromicrobium sediminis</name>
    <dbReference type="NCBI Taxonomy" id="1478221"/>
    <lineage>
        <taxon>Bacteria</taxon>
        <taxon>Bacillati</taxon>
        <taxon>Bacillota</taxon>
        <taxon>Clostridia</taxon>
        <taxon>Peptostreptococcales</taxon>
        <taxon>Thermotaleaceae</taxon>
        <taxon>Anaeromicrobium</taxon>
    </lineage>
</organism>
<dbReference type="Gene3D" id="3.30.70.1430">
    <property type="entry name" value="Multidrug efflux transporter AcrB pore domain"/>
    <property type="match status" value="2"/>
</dbReference>
<protein>
    <submittedName>
        <fullName evidence="2">Acriflavin resistance protein</fullName>
    </submittedName>
</protein>
<dbReference type="InterPro" id="IPR027463">
    <property type="entry name" value="AcrB_DN_DC_subdom"/>
</dbReference>
<feature type="transmembrane region" description="Helical" evidence="1">
    <location>
        <begin position="461"/>
        <end position="480"/>
    </location>
</feature>
<feature type="transmembrane region" description="Helical" evidence="1">
    <location>
        <begin position="530"/>
        <end position="550"/>
    </location>
</feature>
<keyword evidence="1" id="KW-1133">Transmembrane helix</keyword>
<dbReference type="PRINTS" id="PR00702">
    <property type="entry name" value="ACRIFLAVINRP"/>
</dbReference>
<dbReference type="AlphaFoldDB" id="A0A267MDP2"/>
<feature type="transmembrane region" description="Helical" evidence="1">
    <location>
        <begin position="979"/>
        <end position="1002"/>
    </location>
</feature>
<dbReference type="Pfam" id="PF00873">
    <property type="entry name" value="ACR_tran"/>
    <property type="match status" value="1"/>
</dbReference>
<gene>
    <name evidence="2" type="ORF">CCE28_20110</name>
</gene>
<dbReference type="Gene3D" id="3.30.70.1320">
    <property type="entry name" value="Multidrug efflux transporter AcrB pore domain like"/>
    <property type="match status" value="1"/>
</dbReference>
<comment type="caution">
    <text evidence="2">The sequence shown here is derived from an EMBL/GenBank/DDBJ whole genome shotgun (WGS) entry which is preliminary data.</text>
</comment>
<dbReference type="OrthoDB" id="9757876at2"/>
<name>A0A267MDP2_9FIRM</name>
<feature type="transmembrane region" description="Helical" evidence="1">
    <location>
        <begin position="847"/>
        <end position="866"/>
    </location>
</feature>
<feature type="transmembrane region" description="Helical" evidence="1">
    <location>
        <begin position="332"/>
        <end position="351"/>
    </location>
</feature>
<feature type="transmembrane region" description="Helical" evidence="1">
    <location>
        <begin position="948"/>
        <end position="967"/>
    </location>
</feature>
<feature type="transmembrane region" description="Helical" evidence="1">
    <location>
        <begin position="12"/>
        <end position="30"/>
    </location>
</feature>
<feature type="transmembrane region" description="Helical" evidence="1">
    <location>
        <begin position="429"/>
        <end position="449"/>
    </location>
</feature>
<dbReference type="SUPFAM" id="SSF82714">
    <property type="entry name" value="Multidrug efflux transporter AcrB TolC docking domain, DN and DC subdomains"/>
    <property type="match status" value="2"/>
</dbReference>
<accession>A0A267MDP2</accession>
<sequence>MYISDVSIKRPVFAIVLILGLVTLGILSYFDLSVNEYPEMEFPYVSITIVEPGASAQQIENNISQKVEEAVAQVAGVKHIYTIVREGVSIIWAEFTLETSAPVAAQDIRDKISSVRGQLPADIEEPIIERFDPSAAPIVTIAVTGNGTMKNLTQIVDDKIKEKLTSIDGVGAVNIYGRAEREIQIKLNKEKMAAYGLTTEEVVNSLKGENMDVPVGKLTMAHNQIFLRTEGNLKNIWDFYNLVVGKKDGVLIYVKDIAIVVDGIKEQDSLSSYSGSESIGIDIIKQAKTNTVEIADKIKKTIDKIQKDLPANVKIEVIMDNSINIRNSIEDVIQTIFIGSILAIFVIFVFLKDWRSTLISAITLPTSIITTFFVMKILKFSLNTMSLMALSLSVGMLIDDTIVVIENISRHMSMGKKNMEAAKESMEEIGFAIIATTLSIVAAFLPVGLMDGVIGRFFQQFGITVAFSVLVSTLVALTLTPMLSSRLLKMENLTKNRNIVYRVLDHFNNNFDRLIKVYLSVLRISLRHRIVTMIIAILMFVGSLMTIPHLGSSFITTADIGEFMIAVELDSGLSMDAAERKTLEIEKILNDTPHVIKTYGTIKSDKIDIFVKLNDKNHRELTIEQVIAQLRNKFKEIPGIQSAFNIKAFDTDKKVQIYVLGEDPEVIQRLGEKTVKLMNGIPGAVDVSSSYKPGSPQVNIKIDHEKANDLGISTAQIADTMHTLFSGKVVSKYSSGEDRYDVKLILDDKERKNMSDLENIYLYSTKNEELVSLDQVTNIIFDTTSNELRRFDRKKEVFVSANVDGVSIGEFNKIFFDRLEKEIEIPEGYSIEAKGDAEMMEETFINMLKALVTAVLFIFFILAAQFESFIDPFAIMLSLPLAIIGTILGLLALGSDLSMMSMVGVIMLMGLVTKNAILLIDYIKQQREANIERTEAILKAGNTRFRPIMMTSLSTIFGMIPLGLALGPGAEARAPMAHAIMGGMITSTILTLIVVPVVYTILDDIKGFIMKRFKKSTNIKYIEGVN</sequence>
<proteinExistence type="predicted"/>
<dbReference type="Proteomes" id="UP000216024">
    <property type="component" value="Unassembled WGS sequence"/>
</dbReference>
<dbReference type="Gene3D" id="1.20.1640.10">
    <property type="entry name" value="Multidrug efflux transporter AcrB transmembrane domain"/>
    <property type="match status" value="2"/>
</dbReference>
<dbReference type="InterPro" id="IPR001036">
    <property type="entry name" value="Acrflvin-R"/>
</dbReference>
<dbReference type="PANTHER" id="PTHR32063:SF0">
    <property type="entry name" value="SWARMING MOTILITY PROTEIN SWRC"/>
    <property type="match status" value="1"/>
</dbReference>
<keyword evidence="1" id="KW-0472">Membrane</keyword>
<dbReference type="GO" id="GO:0042910">
    <property type="term" value="F:xenobiotic transmembrane transporter activity"/>
    <property type="evidence" value="ECO:0007669"/>
    <property type="project" value="TreeGrafter"/>
</dbReference>
<dbReference type="Gene3D" id="3.30.2090.10">
    <property type="entry name" value="Multidrug efflux transporter AcrB TolC docking domain, DN and DC subdomains"/>
    <property type="match status" value="2"/>
</dbReference>
<evidence type="ECO:0000313" key="2">
    <source>
        <dbReference type="EMBL" id="PAB56920.1"/>
    </source>
</evidence>
<dbReference type="PANTHER" id="PTHR32063">
    <property type="match status" value="1"/>
</dbReference>
<evidence type="ECO:0000256" key="1">
    <source>
        <dbReference type="SAM" id="Phobius"/>
    </source>
</evidence>
<dbReference type="SUPFAM" id="SSF82866">
    <property type="entry name" value="Multidrug efflux transporter AcrB transmembrane domain"/>
    <property type="match status" value="2"/>
</dbReference>
<dbReference type="GO" id="GO:0005886">
    <property type="term" value="C:plasma membrane"/>
    <property type="evidence" value="ECO:0007669"/>
    <property type="project" value="TreeGrafter"/>
</dbReference>
<evidence type="ECO:0000313" key="3">
    <source>
        <dbReference type="Proteomes" id="UP000216024"/>
    </source>
</evidence>
<dbReference type="RefSeq" id="WP_095135756.1">
    <property type="nucleotide sequence ID" value="NZ_NIBG01000030.1"/>
</dbReference>
<dbReference type="EMBL" id="NIBG01000030">
    <property type="protein sequence ID" value="PAB56920.1"/>
    <property type="molecule type" value="Genomic_DNA"/>
</dbReference>
<keyword evidence="1" id="KW-0812">Transmembrane</keyword>
<dbReference type="SUPFAM" id="SSF82693">
    <property type="entry name" value="Multidrug efflux transporter AcrB pore domain, PN1, PN2, PC1 and PC2 subdomains"/>
    <property type="match status" value="3"/>
</dbReference>
<feature type="transmembrane region" description="Helical" evidence="1">
    <location>
        <begin position="358"/>
        <end position="378"/>
    </location>
</feature>